<dbReference type="Gene3D" id="3.30.110.150">
    <property type="entry name" value="SepF-like protein"/>
    <property type="match status" value="1"/>
</dbReference>
<feature type="region of interest" description="Disordered" evidence="6">
    <location>
        <begin position="16"/>
        <end position="79"/>
    </location>
</feature>
<evidence type="ECO:0000256" key="4">
    <source>
        <dbReference type="ARBA" id="ARBA00044936"/>
    </source>
</evidence>
<dbReference type="PANTHER" id="PTHR35798">
    <property type="entry name" value="CELL DIVISION PROTEIN SEPF"/>
    <property type="match status" value="1"/>
</dbReference>
<dbReference type="InterPro" id="IPR023052">
    <property type="entry name" value="Cell_div_SepF"/>
</dbReference>
<keyword evidence="2 5" id="KW-0717">Septation</keyword>
<evidence type="ECO:0000256" key="1">
    <source>
        <dbReference type="ARBA" id="ARBA00022618"/>
    </source>
</evidence>
<evidence type="ECO:0000313" key="8">
    <source>
        <dbReference type="Proteomes" id="UP000010482"/>
    </source>
</evidence>
<dbReference type="Proteomes" id="UP000010482">
    <property type="component" value="Chromosome"/>
</dbReference>
<dbReference type="EMBL" id="CP003944">
    <property type="protein sequence ID" value="AFZ48969.1"/>
    <property type="molecule type" value="Genomic_DNA"/>
</dbReference>
<dbReference type="InterPro" id="IPR007561">
    <property type="entry name" value="Cell_div_SepF/SepF-rel"/>
</dbReference>
<dbReference type="KEGG" id="dsl:Dacsa_0154"/>
<keyword evidence="1 5" id="KW-0132">Cell division</keyword>
<keyword evidence="8" id="KW-1185">Reference proteome</keyword>
<name>K9YQ08_DACS8</name>
<evidence type="ECO:0000256" key="2">
    <source>
        <dbReference type="ARBA" id="ARBA00023210"/>
    </source>
</evidence>
<comment type="subcellular location">
    <subcellularLocation>
        <location evidence="5">Cytoplasm</location>
    </subcellularLocation>
    <text evidence="5">Localizes to the division site, in a FtsZ-dependent manner.</text>
</comment>
<evidence type="ECO:0000256" key="3">
    <source>
        <dbReference type="ARBA" id="ARBA00023306"/>
    </source>
</evidence>
<gene>
    <name evidence="5" type="primary">sepF</name>
    <name evidence="7" type="ORF">Dacsa_0154</name>
</gene>
<dbReference type="GO" id="GO:0000917">
    <property type="term" value="P:division septum assembly"/>
    <property type="evidence" value="ECO:0007669"/>
    <property type="project" value="UniProtKB-KW"/>
</dbReference>
<comment type="function">
    <text evidence="4 5">Cell division protein that is part of the divisome complex and is recruited early to the Z-ring. Probably stimulates Z-ring formation, perhaps through the cross-linking of FtsZ protofilaments. Its function overlaps with FtsA.</text>
</comment>
<protein>
    <recommendedName>
        <fullName evidence="5">Cell division protein SepF</fullName>
    </recommendedName>
</protein>
<dbReference type="PANTHER" id="PTHR35798:SF1">
    <property type="entry name" value="CELL DIVISION PROTEIN SEPF"/>
    <property type="match status" value="1"/>
</dbReference>
<comment type="subunit">
    <text evidence="5">Homodimer. Interacts with FtsZ.</text>
</comment>
<feature type="compositionally biased region" description="Acidic residues" evidence="6">
    <location>
        <begin position="16"/>
        <end position="31"/>
    </location>
</feature>
<proteinExistence type="inferred from homology"/>
<dbReference type="AlphaFoldDB" id="K9YQ08"/>
<dbReference type="HOGENOM" id="CLU_078499_1_1_3"/>
<organism evidence="7 8">
    <name type="scientific">Dactylococcopsis salina (strain PCC 8305)</name>
    <name type="common">Myxobactron salinum</name>
    <dbReference type="NCBI Taxonomy" id="13035"/>
    <lineage>
        <taxon>Bacteria</taxon>
        <taxon>Bacillati</taxon>
        <taxon>Cyanobacteriota</taxon>
        <taxon>Cyanophyceae</taxon>
        <taxon>Nodosilineales</taxon>
        <taxon>Cymatolegaceae</taxon>
        <taxon>Dactylococcopsis</taxon>
    </lineage>
</organism>
<dbReference type="HAMAP" id="MF_01197">
    <property type="entry name" value="SepF"/>
    <property type="match status" value="1"/>
</dbReference>
<dbReference type="Pfam" id="PF04472">
    <property type="entry name" value="SepF"/>
    <property type="match status" value="1"/>
</dbReference>
<evidence type="ECO:0000313" key="7">
    <source>
        <dbReference type="EMBL" id="AFZ48969.1"/>
    </source>
</evidence>
<accession>K9YQ08</accession>
<dbReference type="STRING" id="13035.Dacsa_0154"/>
<dbReference type="GO" id="GO:0005737">
    <property type="term" value="C:cytoplasm"/>
    <property type="evidence" value="ECO:0007669"/>
    <property type="project" value="UniProtKB-SubCell"/>
</dbReference>
<evidence type="ECO:0000256" key="5">
    <source>
        <dbReference type="HAMAP-Rule" id="MF_01197"/>
    </source>
</evidence>
<keyword evidence="5" id="KW-0963">Cytoplasm</keyword>
<dbReference type="eggNOG" id="COG1799">
    <property type="taxonomic scope" value="Bacteria"/>
</dbReference>
<dbReference type="RefSeq" id="WP_015227982.1">
    <property type="nucleotide sequence ID" value="NC_019780.1"/>
</dbReference>
<comment type="similarity">
    <text evidence="5">Belongs to the SepF family.</text>
</comment>
<sequence length="196" mass="22361">MSNVFNRLRDFVGFNEPEDVEEYYEDEEMEDTNYRPQEVTPPPENERPPRRRLKERTQFTPETRETMPTTSKSNVIGMPGANNGLNEIVVIEPQSFEKMPEVIQALRKRKTVLLNLNMMEPDDAQRAVDFVAGGTFAIDGNQERVGESIFLFTPDCVNVTSHSHSTQGLTAPNPSNVHQMNPNPTNWRNQGDQIPQ</sequence>
<reference evidence="7" key="1">
    <citation type="submission" date="2012-04" db="EMBL/GenBank/DDBJ databases">
        <title>Finished genome of Dactylococcopsis salina PCC 8305.</title>
        <authorList>
            <consortium name="US DOE Joint Genome Institute"/>
            <person name="Gugger M."/>
            <person name="Coursin T."/>
            <person name="Rippka R."/>
            <person name="Tandeau De Marsac N."/>
            <person name="Huntemann M."/>
            <person name="Wei C.-L."/>
            <person name="Han J."/>
            <person name="Detter J.C."/>
            <person name="Han C."/>
            <person name="Tapia R."/>
            <person name="Daligault H."/>
            <person name="Chen A."/>
            <person name="Krypides N."/>
            <person name="Mavromatis K."/>
            <person name="Markowitz V."/>
            <person name="Szeto E."/>
            <person name="Ivanova N."/>
            <person name="Ovchinnikova G."/>
            <person name="Pagani I."/>
            <person name="Pati A."/>
            <person name="Goodwin L."/>
            <person name="Peters L."/>
            <person name="Pitluck S."/>
            <person name="Woyke T."/>
            <person name="Kerfeld C."/>
        </authorList>
    </citation>
    <scope>NUCLEOTIDE SEQUENCE [LARGE SCALE GENOMIC DNA]</scope>
    <source>
        <strain evidence="7">PCC 8305</strain>
    </source>
</reference>
<dbReference type="PATRIC" id="fig|13035.3.peg.174"/>
<dbReference type="OrthoDB" id="9815206at2"/>
<feature type="compositionally biased region" description="Polar residues" evidence="6">
    <location>
        <begin position="58"/>
        <end position="74"/>
    </location>
</feature>
<feature type="region of interest" description="Disordered" evidence="6">
    <location>
        <begin position="161"/>
        <end position="196"/>
    </location>
</feature>
<keyword evidence="3 5" id="KW-0131">Cell cycle</keyword>
<dbReference type="InterPro" id="IPR038594">
    <property type="entry name" value="SepF-like_sf"/>
</dbReference>
<evidence type="ECO:0000256" key="6">
    <source>
        <dbReference type="SAM" id="MobiDB-lite"/>
    </source>
</evidence>
<dbReference type="GO" id="GO:0043093">
    <property type="term" value="P:FtsZ-dependent cytokinesis"/>
    <property type="evidence" value="ECO:0007669"/>
    <property type="project" value="UniProtKB-UniRule"/>
</dbReference>